<dbReference type="PANTHER" id="PTHR30246:SF1">
    <property type="entry name" value="2-DEHYDRO-3-DEOXY-6-PHOSPHOGALACTONATE ALDOLASE-RELATED"/>
    <property type="match status" value="1"/>
</dbReference>
<dbReference type="InterPro" id="IPR000887">
    <property type="entry name" value="Aldlse_KDPG_KHG"/>
</dbReference>
<dbReference type="EMBL" id="MLFN01000036">
    <property type="protein sequence ID" value="ORM52167.1"/>
    <property type="molecule type" value="Genomic_DNA"/>
</dbReference>
<dbReference type="SUPFAM" id="SSF51569">
    <property type="entry name" value="Aldolase"/>
    <property type="match status" value="1"/>
</dbReference>
<keyword evidence="5" id="KW-0119">Carbohydrate metabolism</keyword>
<protein>
    <submittedName>
        <fullName evidence="6">2-dehydro-3-deoxyphosphogluconate aldolase</fullName>
    </submittedName>
</protein>
<evidence type="ECO:0000256" key="3">
    <source>
        <dbReference type="ARBA" id="ARBA00011233"/>
    </source>
</evidence>
<dbReference type="CDD" id="cd00452">
    <property type="entry name" value="KDPG_aldolase"/>
    <property type="match status" value="1"/>
</dbReference>
<comment type="subunit">
    <text evidence="3">Homotrimer.</text>
</comment>
<organism evidence="6 7">
    <name type="scientific">Pantoea conspicua</name>
    <dbReference type="NCBI Taxonomy" id="472705"/>
    <lineage>
        <taxon>Bacteria</taxon>
        <taxon>Pseudomonadati</taxon>
        <taxon>Pseudomonadota</taxon>
        <taxon>Gammaproteobacteria</taxon>
        <taxon>Enterobacterales</taxon>
        <taxon>Erwiniaceae</taxon>
        <taxon>Pantoea</taxon>
    </lineage>
</organism>
<dbReference type="Pfam" id="PF01081">
    <property type="entry name" value="Aldolase"/>
    <property type="match status" value="1"/>
</dbReference>
<comment type="pathway">
    <text evidence="1">Carbohydrate acid metabolism.</text>
</comment>
<dbReference type="Gene3D" id="3.20.20.70">
    <property type="entry name" value="Aldolase class I"/>
    <property type="match status" value="1"/>
</dbReference>
<dbReference type="GO" id="GO:0016829">
    <property type="term" value="F:lyase activity"/>
    <property type="evidence" value="ECO:0007669"/>
    <property type="project" value="UniProtKB-KW"/>
</dbReference>
<evidence type="ECO:0000313" key="6">
    <source>
        <dbReference type="EMBL" id="ORM52167.1"/>
    </source>
</evidence>
<evidence type="ECO:0000256" key="4">
    <source>
        <dbReference type="ARBA" id="ARBA00023239"/>
    </source>
</evidence>
<proteinExistence type="inferred from homology"/>
<dbReference type="RefSeq" id="WP_094121162.1">
    <property type="nucleotide sequence ID" value="NZ_MLFN01000036.1"/>
</dbReference>
<comment type="caution">
    <text evidence="6">The sequence shown here is derived from an EMBL/GenBank/DDBJ whole genome shotgun (WGS) entry which is preliminary data.</text>
</comment>
<comment type="similarity">
    <text evidence="2">Belongs to the KHG/KDPG aldolase family.</text>
</comment>
<sequence length="194" mass="20940">MTISSQVIAILRGIRPEEVNQHIRCLLDNDISQAEITTNSPDWQSSIQRAVKHFGPRLNIGAGTVVNRRQVDESLAAGARFILTPNLNPQVITQAKKQGLAVYAGVFSASEIFLAAELGVEVMKIFPACALPVNYPQLIKGPLSQPVRFSAVGGITVDNAADYLVHYDSVGIGSSLYRPGQSVAETAKRCKLLI</sequence>
<evidence type="ECO:0000256" key="1">
    <source>
        <dbReference type="ARBA" id="ARBA00004761"/>
    </source>
</evidence>
<dbReference type="OrthoDB" id="8590323at2"/>
<gene>
    <name evidence="6" type="ORF">HA41_12860</name>
</gene>
<dbReference type="Proteomes" id="UP000193933">
    <property type="component" value="Unassembled WGS sequence"/>
</dbReference>
<keyword evidence="7" id="KW-1185">Reference proteome</keyword>
<evidence type="ECO:0000256" key="5">
    <source>
        <dbReference type="ARBA" id="ARBA00023277"/>
    </source>
</evidence>
<name>A0A1X1BUN1_9GAMM</name>
<dbReference type="InterPro" id="IPR013785">
    <property type="entry name" value="Aldolase_TIM"/>
</dbReference>
<evidence type="ECO:0000256" key="2">
    <source>
        <dbReference type="ARBA" id="ARBA00006906"/>
    </source>
</evidence>
<evidence type="ECO:0000313" key="7">
    <source>
        <dbReference type="Proteomes" id="UP000193933"/>
    </source>
</evidence>
<dbReference type="AlphaFoldDB" id="A0A1X1BUN1"/>
<dbReference type="PANTHER" id="PTHR30246">
    <property type="entry name" value="2-KETO-3-DEOXY-6-PHOSPHOGLUCONATE ALDOLASE"/>
    <property type="match status" value="1"/>
</dbReference>
<dbReference type="STRING" id="472705.GCA_001743465_02354"/>
<keyword evidence="4" id="KW-0456">Lyase</keyword>
<reference evidence="6 7" key="1">
    <citation type="journal article" date="2017" name="Antonie Van Leeuwenhoek">
        <title>Phylogenomic resolution of the bacterial genus Pantoea and its relationship with Erwinia and Tatumella.</title>
        <authorList>
            <person name="Palmer M."/>
            <person name="Steenkamp E.T."/>
            <person name="Coetzee M.P."/>
            <person name="Chan W.Y."/>
            <person name="van Zyl E."/>
            <person name="De Maayer P."/>
            <person name="Coutinho T.A."/>
            <person name="Blom J."/>
            <person name="Smits T.H."/>
            <person name="Duffy B."/>
            <person name="Venter S.N."/>
        </authorList>
    </citation>
    <scope>NUCLEOTIDE SEQUENCE [LARGE SCALE GENOMIC DNA]</scope>
    <source>
        <strain evidence="6 7">LMG 24534</strain>
    </source>
</reference>
<accession>A0A1X1BUN1</accession>